<dbReference type="GO" id="GO:0003676">
    <property type="term" value="F:nucleic acid binding"/>
    <property type="evidence" value="ECO:0007669"/>
    <property type="project" value="InterPro"/>
</dbReference>
<organism evidence="2 3">
    <name type="scientific">Dipteronia sinensis</name>
    <dbReference type="NCBI Taxonomy" id="43782"/>
    <lineage>
        <taxon>Eukaryota</taxon>
        <taxon>Viridiplantae</taxon>
        <taxon>Streptophyta</taxon>
        <taxon>Embryophyta</taxon>
        <taxon>Tracheophyta</taxon>
        <taxon>Spermatophyta</taxon>
        <taxon>Magnoliopsida</taxon>
        <taxon>eudicotyledons</taxon>
        <taxon>Gunneridae</taxon>
        <taxon>Pentapetalae</taxon>
        <taxon>rosids</taxon>
        <taxon>malvids</taxon>
        <taxon>Sapindales</taxon>
        <taxon>Sapindaceae</taxon>
        <taxon>Hippocastanoideae</taxon>
        <taxon>Acereae</taxon>
        <taxon>Dipteronia</taxon>
    </lineage>
</organism>
<dbReference type="PANTHER" id="PTHR47723:SF21">
    <property type="entry name" value="POLYNUCLEOTIDYL TRANSFERASE, RIBONUCLEASE H-LIKE SUPERFAMILY PROTEIN"/>
    <property type="match status" value="1"/>
</dbReference>
<gene>
    <name evidence="2" type="ORF">Dsin_021665</name>
</gene>
<name>A0AAE0DZ07_9ROSI</name>
<feature type="domain" description="RNase H type-1" evidence="1">
    <location>
        <begin position="208"/>
        <end position="300"/>
    </location>
</feature>
<keyword evidence="3" id="KW-1185">Reference proteome</keyword>
<comment type="caution">
    <text evidence="2">The sequence shown here is derived from an EMBL/GenBank/DDBJ whole genome shotgun (WGS) entry which is preliminary data.</text>
</comment>
<protein>
    <recommendedName>
        <fullName evidence="1">RNase H type-1 domain-containing protein</fullName>
    </recommendedName>
</protein>
<evidence type="ECO:0000313" key="2">
    <source>
        <dbReference type="EMBL" id="KAK3198250.1"/>
    </source>
</evidence>
<dbReference type="Proteomes" id="UP001281410">
    <property type="component" value="Unassembled WGS sequence"/>
</dbReference>
<evidence type="ECO:0000313" key="3">
    <source>
        <dbReference type="Proteomes" id="UP001281410"/>
    </source>
</evidence>
<accession>A0AAE0DZ07</accession>
<sequence length="306" mass="33779">MGLSCRLNQQMVQAISGPFTKDEVKTAILDMGLTKAPSPNAFDAVFFQNFWDVVGEEMESVCTIVLNDVLSSLITKSEQGDNGLGIRCRKGGRFFSHLFFVDDSILFCKASIPNVEEGIRRDLKSLFGLEDIQSHDKYLGWAEMRKEPLTKLREDSGGSLQRAEVHGFAIMVGVRFSPQQGLQGVINEKAVSQDSWCPPPVGSVKINTDVAVRQWLDFVGTEAVIRDAEGKVLVAHSKPLRDSFSVETWELLALREGLLLAKQHGFFECWVEVDAINVAVAVNDQKPANGVASFVIDDVKVLFADV</sequence>
<dbReference type="PANTHER" id="PTHR47723">
    <property type="entry name" value="OS05G0353850 PROTEIN"/>
    <property type="match status" value="1"/>
</dbReference>
<dbReference type="AlphaFoldDB" id="A0AAE0DZ07"/>
<dbReference type="GO" id="GO:0004523">
    <property type="term" value="F:RNA-DNA hybrid ribonuclease activity"/>
    <property type="evidence" value="ECO:0007669"/>
    <property type="project" value="InterPro"/>
</dbReference>
<proteinExistence type="predicted"/>
<dbReference type="InterPro" id="IPR053151">
    <property type="entry name" value="RNase_H-like"/>
</dbReference>
<evidence type="ECO:0000259" key="1">
    <source>
        <dbReference type="Pfam" id="PF13456"/>
    </source>
</evidence>
<reference evidence="2" key="1">
    <citation type="journal article" date="2023" name="Plant J.">
        <title>Genome sequences and population genomics provide insights into the demographic history, inbreeding, and mutation load of two 'living fossil' tree species of Dipteronia.</title>
        <authorList>
            <person name="Feng Y."/>
            <person name="Comes H.P."/>
            <person name="Chen J."/>
            <person name="Zhu S."/>
            <person name="Lu R."/>
            <person name="Zhang X."/>
            <person name="Li P."/>
            <person name="Qiu J."/>
            <person name="Olsen K.M."/>
            <person name="Qiu Y."/>
        </authorList>
    </citation>
    <scope>NUCLEOTIDE SEQUENCE</scope>
    <source>
        <strain evidence="2">NBL</strain>
    </source>
</reference>
<dbReference type="EMBL" id="JANJYJ010000007">
    <property type="protein sequence ID" value="KAK3198250.1"/>
    <property type="molecule type" value="Genomic_DNA"/>
</dbReference>
<dbReference type="Pfam" id="PF13456">
    <property type="entry name" value="RVT_3"/>
    <property type="match status" value="1"/>
</dbReference>
<dbReference type="InterPro" id="IPR002156">
    <property type="entry name" value="RNaseH_domain"/>
</dbReference>